<evidence type="ECO:0000256" key="1">
    <source>
        <dbReference type="ARBA" id="ARBA00004651"/>
    </source>
</evidence>
<feature type="transmembrane region" description="Helical" evidence="6">
    <location>
        <begin position="12"/>
        <end position="33"/>
    </location>
</feature>
<accession>A0A1C6JYA6</accession>
<dbReference type="PANTHER" id="PTHR43370:SF1">
    <property type="entry name" value="GUANOSINE ABC TRANSPORTER PERMEASE PROTEIN NUPQ"/>
    <property type="match status" value="1"/>
</dbReference>
<feature type="transmembrane region" description="Helical" evidence="6">
    <location>
        <begin position="65"/>
        <end position="88"/>
    </location>
</feature>
<feature type="transmembrane region" description="Helical" evidence="6">
    <location>
        <begin position="202"/>
        <end position="223"/>
    </location>
</feature>
<feature type="transmembrane region" description="Helical" evidence="6">
    <location>
        <begin position="94"/>
        <end position="117"/>
    </location>
</feature>
<reference evidence="7" key="1">
    <citation type="submission" date="2015-09" db="EMBL/GenBank/DDBJ databases">
        <authorList>
            <consortium name="Pathogen Informatics"/>
        </authorList>
    </citation>
    <scope>NUCLEOTIDE SEQUENCE</scope>
    <source>
        <strain evidence="7">2789STDY5834896</strain>
    </source>
</reference>
<dbReference type="EMBL" id="FMHG01000002">
    <property type="protein sequence ID" value="SCJ87076.1"/>
    <property type="molecule type" value="Genomic_DNA"/>
</dbReference>
<gene>
    <name evidence="7" type="ORF">SAMEA3545359_02426</name>
</gene>
<evidence type="ECO:0000256" key="6">
    <source>
        <dbReference type="SAM" id="Phobius"/>
    </source>
</evidence>
<sequence>MERVFSAIFSTSFFVSTLKLTTPILLAALGAIFTDRAGVLNLNLEGVMLAAALGGVLGSAWTGSVFVGILSAILIGMIIAAVLAYVGIYLKSNLVLAGTALNLFVTGATIFVLFIVTGEKGTSTALKSGKIPKLNIPFIKDIPVVGKLLSGHSVMTYFAFLCVFIASYLIYRTAIGLRIRAVGENPDAAESVGINVKTIKTASLLICGFFAALGGSFLSMYYVSWFQRDMTAGRGFIALAAMNLGNSTPVGTMLAALLFGASEQLGNVLQVMKVPPQIVLMIPYFVTLVGLVLYAIRRESKIKKLKANN</sequence>
<evidence type="ECO:0000256" key="2">
    <source>
        <dbReference type="ARBA" id="ARBA00022475"/>
    </source>
</evidence>
<feature type="transmembrane region" description="Helical" evidence="6">
    <location>
        <begin position="39"/>
        <end position="58"/>
    </location>
</feature>
<organism evidence="7">
    <name type="scientific">uncultured Anaerotruncus sp</name>
    <dbReference type="NCBI Taxonomy" id="905011"/>
    <lineage>
        <taxon>Bacteria</taxon>
        <taxon>Bacillati</taxon>
        <taxon>Bacillota</taxon>
        <taxon>Clostridia</taxon>
        <taxon>Eubacteriales</taxon>
        <taxon>Oscillospiraceae</taxon>
        <taxon>Anaerotruncus</taxon>
        <taxon>environmental samples</taxon>
    </lineage>
</organism>
<evidence type="ECO:0000313" key="7">
    <source>
        <dbReference type="EMBL" id="SCJ87076.1"/>
    </source>
</evidence>
<evidence type="ECO:0000256" key="3">
    <source>
        <dbReference type="ARBA" id="ARBA00022692"/>
    </source>
</evidence>
<protein>
    <submittedName>
        <fullName evidence="7">ABC-type uncharacterized transport system, permease component</fullName>
    </submittedName>
</protein>
<dbReference type="Pfam" id="PF02653">
    <property type="entry name" value="BPD_transp_2"/>
    <property type="match status" value="1"/>
</dbReference>
<keyword evidence="3 6" id="KW-0812">Transmembrane</keyword>
<evidence type="ECO:0000256" key="4">
    <source>
        <dbReference type="ARBA" id="ARBA00022989"/>
    </source>
</evidence>
<keyword evidence="4 6" id="KW-1133">Transmembrane helix</keyword>
<keyword evidence="2" id="KW-1003">Cell membrane</keyword>
<dbReference type="InterPro" id="IPR001851">
    <property type="entry name" value="ABC_transp_permease"/>
</dbReference>
<dbReference type="GO" id="GO:0022857">
    <property type="term" value="F:transmembrane transporter activity"/>
    <property type="evidence" value="ECO:0007669"/>
    <property type="project" value="InterPro"/>
</dbReference>
<comment type="subcellular location">
    <subcellularLocation>
        <location evidence="1">Cell membrane</location>
        <topology evidence="1">Multi-pass membrane protein</topology>
    </subcellularLocation>
</comment>
<name>A0A1C6JYA6_9FIRM</name>
<dbReference type="PANTHER" id="PTHR43370">
    <property type="entry name" value="SUGAR ABC TRANSPORTER INTEGRAL MEMBRANE PROTEIN-RELATED"/>
    <property type="match status" value="1"/>
</dbReference>
<feature type="transmembrane region" description="Helical" evidence="6">
    <location>
        <begin position="278"/>
        <end position="296"/>
    </location>
</feature>
<dbReference type="CDD" id="cd06580">
    <property type="entry name" value="TM_PBP1_transp_TpRbsC_like"/>
    <property type="match status" value="1"/>
</dbReference>
<dbReference type="GO" id="GO:0005886">
    <property type="term" value="C:plasma membrane"/>
    <property type="evidence" value="ECO:0007669"/>
    <property type="project" value="UniProtKB-SubCell"/>
</dbReference>
<feature type="transmembrane region" description="Helical" evidence="6">
    <location>
        <begin position="154"/>
        <end position="171"/>
    </location>
</feature>
<evidence type="ECO:0000256" key="5">
    <source>
        <dbReference type="ARBA" id="ARBA00023136"/>
    </source>
</evidence>
<proteinExistence type="predicted"/>
<keyword evidence="5 6" id="KW-0472">Membrane</keyword>
<dbReference type="AlphaFoldDB" id="A0A1C6JYA6"/>